<dbReference type="PANTHER" id="PTHR31111">
    <property type="entry name" value="BNAA05G37150D PROTEIN-RELATED"/>
    <property type="match status" value="1"/>
</dbReference>
<dbReference type="InterPro" id="IPR001810">
    <property type="entry name" value="F-box_dom"/>
</dbReference>
<evidence type="ECO:0000259" key="1">
    <source>
        <dbReference type="Pfam" id="PF00646"/>
    </source>
</evidence>
<evidence type="ECO:0000313" key="3">
    <source>
        <dbReference type="EMBL" id="KAF2565731.1"/>
    </source>
</evidence>
<gene>
    <name evidence="3" type="ORF">F2Q68_00024717</name>
</gene>
<dbReference type="InterPro" id="IPR013187">
    <property type="entry name" value="F-box-assoc_dom_typ3"/>
</dbReference>
<organism evidence="3 4">
    <name type="scientific">Brassica cretica</name>
    <name type="common">Mustard</name>
    <dbReference type="NCBI Taxonomy" id="69181"/>
    <lineage>
        <taxon>Eukaryota</taxon>
        <taxon>Viridiplantae</taxon>
        <taxon>Streptophyta</taxon>
        <taxon>Embryophyta</taxon>
        <taxon>Tracheophyta</taxon>
        <taxon>Spermatophyta</taxon>
        <taxon>Magnoliopsida</taxon>
        <taxon>eudicotyledons</taxon>
        <taxon>Gunneridae</taxon>
        <taxon>Pentapetalae</taxon>
        <taxon>rosids</taxon>
        <taxon>malvids</taxon>
        <taxon>Brassicales</taxon>
        <taxon>Brassicaceae</taxon>
        <taxon>Brassiceae</taxon>
        <taxon>Brassica</taxon>
    </lineage>
</organism>
<dbReference type="AlphaFoldDB" id="A0A8S9I7B3"/>
<dbReference type="Pfam" id="PF00646">
    <property type="entry name" value="F-box"/>
    <property type="match status" value="1"/>
</dbReference>
<reference evidence="3" key="1">
    <citation type="submission" date="2019-12" db="EMBL/GenBank/DDBJ databases">
        <title>Genome sequencing and annotation of Brassica cretica.</title>
        <authorList>
            <person name="Studholme D.J."/>
            <person name="Sarris P.F."/>
        </authorList>
    </citation>
    <scope>NUCLEOTIDE SEQUENCE</scope>
    <source>
        <strain evidence="3">PFS-001/15</strain>
        <tissue evidence="3">Leaf</tissue>
    </source>
</reference>
<dbReference type="Proteomes" id="UP000712281">
    <property type="component" value="Unassembled WGS sequence"/>
</dbReference>
<dbReference type="InterPro" id="IPR036047">
    <property type="entry name" value="F-box-like_dom_sf"/>
</dbReference>
<dbReference type="EMBL" id="QGKW02001911">
    <property type="protein sequence ID" value="KAF2565731.1"/>
    <property type="molecule type" value="Genomic_DNA"/>
</dbReference>
<name>A0A8S9I7B3_BRACR</name>
<comment type="caution">
    <text evidence="3">The sequence shown here is derived from an EMBL/GenBank/DDBJ whole genome shotgun (WGS) entry which is preliminary data.</text>
</comment>
<dbReference type="PANTHER" id="PTHR31111:SF99">
    <property type="entry name" value="F-BOX PROTEIN DOR"/>
    <property type="match status" value="1"/>
</dbReference>
<dbReference type="InterPro" id="IPR017451">
    <property type="entry name" value="F-box-assoc_interact_dom"/>
</dbReference>
<proteinExistence type="predicted"/>
<dbReference type="Pfam" id="PF08268">
    <property type="entry name" value="FBA_3"/>
    <property type="match status" value="1"/>
</dbReference>
<evidence type="ECO:0000313" key="4">
    <source>
        <dbReference type="Proteomes" id="UP000712281"/>
    </source>
</evidence>
<protein>
    <recommendedName>
        <fullName evidence="5">F-box domain-containing protein</fullName>
    </recommendedName>
</protein>
<accession>A0A8S9I7B3</accession>
<dbReference type="NCBIfam" id="TIGR01640">
    <property type="entry name" value="F_box_assoc_1"/>
    <property type="match status" value="1"/>
</dbReference>
<evidence type="ECO:0000259" key="2">
    <source>
        <dbReference type="Pfam" id="PF08268"/>
    </source>
</evidence>
<feature type="domain" description="F-box" evidence="1">
    <location>
        <begin position="1"/>
        <end position="26"/>
    </location>
</feature>
<dbReference type="SUPFAM" id="SSF81383">
    <property type="entry name" value="F-box domain"/>
    <property type="match status" value="1"/>
</dbReference>
<sequence length="162" mass="18676">MPLKSIARCRSVSKRWASVLRRPDFTELFFTRSLARPLLLLACLKEKEVIFFSTPQPQNLGENVSLMAADHHVSFPLEHGYHLSNIINGFFCISHYRVLEGIKFSELVSVICNPSTKQSFPLPKMKTREMADMRRFFGYDPVEKQHKALSVTMLDYNSVVDH</sequence>
<feature type="domain" description="F-box associated beta-propeller type 3" evidence="2">
    <location>
        <begin position="39"/>
        <end position="153"/>
    </location>
</feature>
<evidence type="ECO:0008006" key="5">
    <source>
        <dbReference type="Google" id="ProtNLM"/>
    </source>
</evidence>